<feature type="compositionally biased region" description="Low complexity" evidence="5">
    <location>
        <begin position="763"/>
        <end position="777"/>
    </location>
</feature>
<dbReference type="AlphaFoldDB" id="A0AAW2YY31"/>
<feature type="compositionally biased region" description="Low complexity" evidence="5">
    <location>
        <begin position="722"/>
        <end position="754"/>
    </location>
</feature>
<evidence type="ECO:0000313" key="7">
    <source>
        <dbReference type="EMBL" id="KAL0481918.1"/>
    </source>
</evidence>
<organism evidence="7 8">
    <name type="scientific">Acrasis kona</name>
    <dbReference type="NCBI Taxonomy" id="1008807"/>
    <lineage>
        <taxon>Eukaryota</taxon>
        <taxon>Discoba</taxon>
        <taxon>Heterolobosea</taxon>
        <taxon>Tetramitia</taxon>
        <taxon>Eutetramitia</taxon>
        <taxon>Acrasidae</taxon>
        <taxon>Acrasis</taxon>
    </lineage>
</organism>
<gene>
    <name evidence="7" type="ORF">AKO1_011374</name>
</gene>
<evidence type="ECO:0000313" key="8">
    <source>
        <dbReference type="Proteomes" id="UP001431209"/>
    </source>
</evidence>
<dbReference type="Gene3D" id="1.20.140.50">
    <property type="entry name" value="alix/aip1 like domains"/>
    <property type="match status" value="1"/>
</dbReference>
<dbReference type="GO" id="GO:0043328">
    <property type="term" value="P:protein transport to vacuole involved in ubiquitin-dependent protein catabolic process via the multivesicular body sorting pathway"/>
    <property type="evidence" value="ECO:0007669"/>
    <property type="project" value="TreeGrafter"/>
</dbReference>
<name>A0AAW2YY31_9EUKA</name>
<dbReference type="Pfam" id="PF13949">
    <property type="entry name" value="ALIX_LYPXL_bnd"/>
    <property type="match status" value="1"/>
</dbReference>
<feature type="domain" description="BRO1" evidence="6">
    <location>
        <begin position="1"/>
        <end position="377"/>
    </location>
</feature>
<dbReference type="InterPro" id="IPR004328">
    <property type="entry name" value="BRO1_dom"/>
</dbReference>
<dbReference type="Pfam" id="PF03097">
    <property type="entry name" value="BRO1"/>
    <property type="match status" value="1"/>
</dbReference>
<feature type="region of interest" description="Disordered" evidence="5">
    <location>
        <begin position="716"/>
        <end position="791"/>
    </location>
</feature>
<dbReference type="InterPro" id="IPR025304">
    <property type="entry name" value="ALIX_V_dom"/>
</dbReference>
<evidence type="ECO:0000256" key="1">
    <source>
        <dbReference type="ARBA" id="ARBA00004177"/>
    </source>
</evidence>
<accession>A0AAW2YY31</accession>
<dbReference type="EMBL" id="JAOPGA020000797">
    <property type="protein sequence ID" value="KAL0481918.1"/>
    <property type="molecule type" value="Genomic_DNA"/>
</dbReference>
<evidence type="ECO:0000256" key="4">
    <source>
        <dbReference type="ARBA" id="ARBA00022753"/>
    </source>
</evidence>
<comment type="subcellular location">
    <subcellularLocation>
        <location evidence="2">Cytoplasm</location>
    </subcellularLocation>
    <subcellularLocation>
        <location evidence="1">Endosome</location>
    </subcellularLocation>
</comment>
<dbReference type="GO" id="GO:0005768">
    <property type="term" value="C:endosome"/>
    <property type="evidence" value="ECO:0007669"/>
    <property type="project" value="UniProtKB-SubCell"/>
</dbReference>
<protein>
    <submittedName>
        <fullName evidence="7">Vacuolar protein sorting protein VPS31</fullName>
    </submittedName>
</protein>
<keyword evidence="3" id="KW-0963">Cytoplasm</keyword>
<sequence length="791" mass="90352">MLNLEIQQLKMKRTDAVEIAKPLKEFIARQYGEPVANEYNSSLQNFQQKRAAMLNLQERSEGSKDNCLKYAAELDYIAKHFPINTGAPRVNIMFSWFDSLTGKKVSQGNTSYEKASVLFNAAVLEMQIGAAENRQTEPGCVQAAKRFQSAAGIFQYIKERVTPNIVERITDDLTPDSLDALTNLMLAYAQMCVCENAKRKKMKSGIVSKLCMETSSLFELVSGQLQTQVLSAVYPKTWPSYCGFVGVYYNAVAQYYASVELHENDEIGKEITRLHRAVDLCNQAKNYKISSQLKSSLSEFEQEVIKNLNIADKENNKIYHERIPAFEMMDAIEKKRLAKPTPINNLQEENGVTDQYFNLFPIPVMEAKIKFTEQLNQKLQAAFRASREHRERIRAQLTNMGLPGSVLAADSQKSGFPKDVHDKIQKIESTGGLRRIHELKTTLDEMASEANQRCEKIKQIMVQEAADDDECRRQYQQRWPRLPSQNLTVNLYKQLNEYDSKVKQAQKSDLLVDQKINDNKEGFSHFSKPQDGIDALVPNASVNDVNSSFGKSYKDLKTYLAQLDDCMTRQESSENDISSKQKGQGIEQVLLKHEGNLDQCVAMELAKYDQDVASLQPFDQQLQQIMNNIANSNNEFVQSKTSSESTRKREQVIQNMYNSINKYGEVIANMQEGINFYTTMQDIINKLYQRVSDFVFARRTEKQDLIANLQHQLSGVQPHTTGYPPQQQQPQQGYQYAPAPQYQPQQQRYYNPQQPQLPPPPYGGQQPPHYQQPNPYGQQPPPHYGQQPPRR</sequence>
<reference evidence="7 8" key="1">
    <citation type="submission" date="2024-03" db="EMBL/GenBank/DDBJ databases">
        <title>The Acrasis kona genome and developmental transcriptomes reveal deep origins of eukaryotic multicellular pathways.</title>
        <authorList>
            <person name="Sheikh S."/>
            <person name="Fu C.-J."/>
            <person name="Brown M.W."/>
            <person name="Baldauf S.L."/>
        </authorList>
    </citation>
    <scope>NUCLEOTIDE SEQUENCE [LARGE SCALE GENOMIC DNA]</scope>
    <source>
        <strain evidence="7 8">ATCC MYA-3509</strain>
    </source>
</reference>
<dbReference type="Proteomes" id="UP001431209">
    <property type="component" value="Unassembled WGS sequence"/>
</dbReference>
<evidence type="ECO:0000256" key="3">
    <source>
        <dbReference type="ARBA" id="ARBA00022490"/>
    </source>
</evidence>
<keyword evidence="8" id="KW-1185">Reference proteome</keyword>
<keyword evidence="4" id="KW-0967">Endosome</keyword>
<dbReference type="PANTHER" id="PTHR23030:SF30">
    <property type="entry name" value="TYROSINE-PROTEIN PHOSPHATASE NON-RECEPTOR TYPE 23"/>
    <property type="match status" value="1"/>
</dbReference>
<dbReference type="PROSITE" id="PS51180">
    <property type="entry name" value="BRO1"/>
    <property type="match status" value="1"/>
</dbReference>
<dbReference type="SMART" id="SM01041">
    <property type="entry name" value="BRO1"/>
    <property type="match status" value="1"/>
</dbReference>
<dbReference type="PANTHER" id="PTHR23030">
    <property type="entry name" value="PCD6 INTERACTING PROTEIN-RELATED"/>
    <property type="match status" value="1"/>
</dbReference>
<dbReference type="Gene3D" id="1.25.40.280">
    <property type="entry name" value="alix/aip1 like domains"/>
    <property type="match status" value="1"/>
</dbReference>
<evidence type="ECO:0000256" key="2">
    <source>
        <dbReference type="ARBA" id="ARBA00004496"/>
    </source>
</evidence>
<dbReference type="Gene3D" id="1.20.120.560">
    <property type="entry name" value="alix/aip1 in complex with the ypdl late domain"/>
    <property type="match status" value="1"/>
</dbReference>
<dbReference type="InterPro" id="IPR038499">
    <property type="entry name" value="BRO1_sf"/>
</dbReference>
<evidence type="ECO:0000256" key="5">
    <source>
        <dbReference type="SAM" id="MobiDB-lite"/>
    </source>
</evidence>
<comment type="caution">
    <text evidence="7">The sequence shown here is derived from an EMBL/GenBank/DDBJ whole genome shotgun (WGS) entry which is preliminary data.</text>
</comment>
<evidence type="ECO:0000259" key="6">
    <source>
        <dbReference type="PROSITE" id="PS51180"/>
    </source>
</evidence>
<proteinExistence type="predicted"/>